<keyword evidence="3" id="KW-1003">Cell membrane</keyword>
<feature type="transmembrane region" description="Helical" evidence="7">
    <location>
        <begin position="218"/>
        <end position="242"/>
    </location>
</feature>
<evidence type="ECO:0000256" key="2">
    <source>
        <dbReference type="ARBA" id="ARBA00022448"/>
    </source>
</evidence>
<evidence type="ECO:0000256" key="7">
    <source>
        <dbReference type="SAM" id="Phobius"/>
    </source>
</evidence>
<evidence type="ECO:0000256" key="6">
    <source>
        <dbReference type="ARBA" id="ARBA00023136"/>
    </source>
</evidence>
<dbReference type="InterPro" id="IPR036259">
    <property type="entry name" value="MFS_trans_sf"/>
</dbReference>
<dbReference type="PANTHER" id="PTHR43266:SF2">
    <property type="entry name" value="MAJOR FACILITATOR SUPERFAMILY (MFS) PROFILE DOMAIN-CONTAINING PROTEIN"/>
    <property type="match status" value="1"/>
</dbReference>
<dbReference type="Gene3D" id="1.20.1250.20">
    <property type="entry name" value="MFS general substrate transporter like domains"/>
    <property type="match status" value="1"/>
</dbReference>
<evidence type="ECO:0000256" key="5">
    <source>
        <dbReference type="ARBA" id="ARBA00022989"/>
    </source>
</evidence>
<sequence length="397" mass="44715">MNAYINLLKTNKNFMLISIIQLICYFGAWFSHTGIFTMLIELKAPVWAITISAAMAFVPGIILAPFSGVLIDRFKAKPMLIVMILFEAISVLMLVFIDTLELLWLLLTLIFLRMGVGGIYFQVEMSLLPKILTKSELKLANEIHSIIWAVSYSAGMGLAGFYIHFFGVKSAFVFDFVLYLFGFWLLLKLDIANITTNLHQSVLKMLTEGFTYIKQNRLILHLILLHAFVGITAYDALIALLADNTYKGILSTALVIGLTNASRALALMFAPMFLSKFINNQNVHLFYIGHGAGIIIWAILQQNFYLGFIGMFCAGFFTSTLWSYTYTLVQQHCDEKFYGRVIAYNDMFFLGTSAAISVGIGTLFELGFSLFSITIFMGLLFFAGAIYFKVVKNRYKL</sequence>
<keyword evidence="6 7" id="KW-0472">Membrane</keyword>
<feature type="transmembrane region" description="Helical" evidence="7">
    <location>
        <begin position="248"/>
        <end position="270"/>
    </location>
</feature>
<reference evidence="8 9" key="1">
    <citation type="submission" date="2020-11" db="EMBL/GenBank/DDBJ databases">
        <authorList>
            <person name="Peeters C."/>
        </authorList>
    </citation>
    <scope>NUCLEOTIDE SEQUENCE [LARGE SCALE GENOMIC DNA]</scope>
    <source>
        <strain evidence="8 9">LMG 8286</strain>
    </source>
</reference>
<feature type="transmembrane region" description="Helical" evidence="7">
    <location>
        <begin position="103"/>
        <end position="123"/>
    </location>
</feature>
<proteinExistence type="predicted"/>
<dbReference type="SUPFAM" id="SSF103473">
    <property type="entry name" value="MFS general substrate transporter"/>
    <property type="match status" value="1"/>
</dbReference>
<feature type="transmembrane region" description="Helical" evidence="7">
    <location>
        <begin position="176"/>
        <end position="198"/>
    </location>
</feature>
<keyword evidence="2" id="KW-0813">Transport</keyword>
<feature type="transmembrane region" description="Helical" evidence="7">
    <location>
        <begin position="78"/>
        <end position="97"/>
    </location>
</feature>
<keyword evidence="4 7" id="KW-0812">Transmembrane</keyword>
<feature type="transmembrane region" description="Helical" evidence="7">
    <location>
        <begin position="14"/>
        <end position="40"/>
    </location>
</feature>
<dbReference type="InterPro" id="IPR011701">
    <property type="entry name" value="MFS"/>
</dbReference>
<dbReference type="Pfam" id="PF07690">
    <property type="entry name" value="MFS_1"/>
    <property type="match status" value="1"/>
</dbReference>
<feature type="transmembrane region" description="Helical" evidence="7">
    <location>
        <begin position="46"/>
        <end position="71"/>
    </location>
</feature>
<dbReference type="RefSeq" id="WP_230056608.1">
    <property type="nucleotide sequence ID" value="NZ_CAJHOE010000001.1"/>
</dbReference>
<comment type="caution">
    <text evidence="8">The sequence shown here is derived from an EMBL/GenBank/DDBJ whole genome shotgun (WGS) entry which is preliminary data.</text>
</comment>
<evidence type="ECO:0000256" key="1">
    <source>
        <dbReference type="ARBA" id="ARBA00004651"/>
    </source>
</evidence>
<feature type="transmembrane region" description="Helical" evidence="7">
    <location>
        <begin position="366"/>
        <end position="388"/>
    </location>
</feature>
<keyword evidence="9" id="KW-1185">Reference proteome</keyword>
<evidence type="ECO:0000256" key="4">
    <source>
        <dbReference type="ARBA" id="ARBA00022692"/>
    </source>
</evidence>
<dbReference type="PANTHER" id="PTHR43266">
    <property type="entry name" value="MACROLIDE-EFFLUX PROTEIN"/>
    <property type="match status" value="1"/>
</dbReference>
<feature type="transmembrane region" description="Helical" evidence="7">
    <location>
        <begin position="306"/>
        <end position="329"/>
    </location>
</feature>
<accession>A0ABM8Q309</accession>
<evidence type="ECO:0000313" key="8">
    <source>
        <dbReference type="EMBL" id="CAD7287223.1"/>
    </source>
</evidence>
<evidence type="ECO:0000256" key="3">
    <source>
        <dbReference type="ARBA" id="ARBA00022475"/>
    </source>
</evidence>
<dbReference type="Proteomes" id="UP000789359">
    <property type="component" value="Unassembled WGS sequence"/>
</dbReference>
<organism evidence="8 9">
    <name type="scientific">Campylobacter suis</name>
    <dbReference type="NCBI Taxonomy" id="2790657"/>
    <lineage>
        <taxon>Bacteria</taxon>
        <taxon>Pseudomonadati</taxon>
        <taxon>Campylobacterota</taxon>
        <taxon>Epsilonproteobacteria</taxon>
        <taxon>Campylobacterales</taxon>
        <taxon>Campylobacteraceae</taxon>
        <taxon>Campylobacter</taxon>
    </lineage>
</organism>
<evidence type="ECO:0000313" key="9">
    <source>
        <dbReference type="Proteomes" id="UP000789359"/>
    </source>
</evidence>
<dbReference type="EMBL" id="CAJHOE010000001">
    <property type="protein sequence ID" value="CAD7287223.1"/>
    <property type="molecule type" value="Genomic_DNA"/>
</dbReference>
<protein>
    <recommendedName>
        <fullName evidence="10">MFS transporter</fullName>
    </recommendedName>
</protein>
<feature type="transmembrane region" description="Helical" evidence="7">
    <location>
        <begin position="143"/>
        <end position="164"/>
    </location>
</feature>
<evidence type="ECO:0008006" key="10">
    <source>
        <dbReference type="Google" id="ProtNLM"/>
    </source>
</evidence>
<feature type="transmembrane region" description="Helical" evidence="7">
    <location>
        <begin position="282"/>
        <end position="300"/>
    </location>
</feature>
<comment type="subcellular location">
    <subcellularLocation>
        <location evidence="1">Cell membrane</location>
        <topology evidence="1">Multi-pass membrane protein</topology>
    </subcellularLocation>
</comment>
<keyword evidence="5 7" id="KW-1133">Transmembrane helix</keyword>
<feature type="transmembrane region" description="Helical" evidence="7">
    <location>
        <begin position="341"/>
        <end position="360"/>
    </location>
</feature>
<gene>
    <name evidence="8" type="ORF">LMG8286_00854</name>
</gene>
<name>A0ABM8Q309_9BACT</name>